<evidence type="ECO:0000313" key="2">
    <source>
        <dbReference type="EMBL" id="JAD62026.1"/>
    </source>
</evidence>
<sequence>MALLVLLPGIYLKLLGNETFASGESVFPLLQMQGNTCSLLDRVGNNQTYILAH</sequence>
<accession>A0A0A9BFB5</accession>
<evidence type="ECO:0000256" key="1">
    <source>
        <dbReference type="SAM" id="SignalP"/>
    </source>
</evidence>
<keyword evidence="1" id="KW-0732">Signal</keyword>
<feature type="signal peptide" evidence="1">
    <location>
        <begin position="1"/>
        <end position="16"/>
    </location>
</feature>
<dbReference type="AlphaFoldDB" id="A0A0A9BFB5"/>
<dbReference type="EMBL" id="GBRH01235869">
    <property type="protein sequence ID" value="JAD62026.1"/>
    <property type="molecule type" value="Transcribed_RNA"/>
</dbReference>
<proteinExistence type="predicted"/>
<feature type="chain" id="PRO_5002060469" evidence="1">
    <location>
        <begin position="17"/>
        <end position="53"/>
    </location>
</feature>
<reference evidence="2" key="1">
    <citation type="submission" date="2014-09" db="EMBL/GenBank/DDBJ databases">
        <authorList>
            <person name="Magalhaes I.L.F."/>
            <person name="Oliveira U."/>
            <person name="Santos F.R."/>
            <person name="Vidigal T.H.D.A."/>
            <person name="Brescovit A.D."/>
            <person name="Santos A.J."/>
        </authorList>
    </citation>
    <scope>NUCLEOTIDE SEQUENCE</scope>
    <source>
        <tissue evidence="2">Shoot tissue taken approximately 20 cm above the soil surface</tissue>
    </source>
</reference>
<reference evidence="2" key="2">
    <citation type="journal article" date="2015" name="Data Brief">
        <title>Shoot transcriptome of the giant reed, Arundo donax.</title>
        <authorList>
            <person name="Barrero R.A."/>
            <person name="Guerrero F.D."/>
            <person name="Moolhuijzen P."/>
            <person name="Goolsby J.A."/>
            <person name="Tidwell J."/>
            <person name="Bellgard S.E."/>
            <person name="Bellgard M.I."/>
        </authorList>
    </citation>
    <scope>NUCLEOTIDE SEQUENCE</scope>
    <source>
        <tissue evidence="2">Shoot tissue taken approximately 20 cm above the soil surface</tissue>
    </source>
</reference>
<organism evidence="2">
    <name type="scientific">Arundo donax</name>
    <name type="common">Giant reed</name>
    <name type="synonym">Donax arundinaceus</name>
    <dbReference type="NCBI Taxonomy" id="35708"/>
    <lineage>
        <taxon>Eukaryota</taxon>
        <taxon>Viridiplantae</taxon>
        <taxon>Streptophyta</taxon>
        <taxon>Embryophyta</taxon>
        <taxon>Tracheophyta</taxon>
        <taxon>Spermatophyta</taxon>
        <taxon>Magnoliopsida</taxon>
        <taxon>Liliopsida</taxon>
        <taxon>Poales</taxon>
        <taxon>Poaceae</taxon>
        <taxon>PACMAD clade</taxon>
        <taxon>Arundinoideae</taxon>
        <taxon>Arundineae</taxon>
        <taxon>Arundo</taxon>
    </lineage>
</organism>
<protein>
    <submittedName>
        <fullName evidence="2">Uncharacterized protein</fullName>
    </submittedName>
</protein>
<name>A0A0A9BFB5_ARUDO</name>